<evidence type="ECO:0000313" key="3">
    <source>
        <dbReference type="Proteomes" id="UP000829694"/>
    </source>
</evidence>
<gene>
    <name evidence="2" type="primary">Maph10</name>
    <name evidence="2" type="ORF">H4Q86_010</name>
</gene>
<evidence type="ECO:0000313" key="2">
    <source>
        <dbReference type="EMBL" id="QOD39973.1"/>
    </source>
</evidence>
<dbReference type="RefSeq" id="YP_010800728.1">
    <property type="nucleotide sequence ID" value="NC_076905.1"/>
</dbReference>
<dbReference type="KEGG" id="vg:80539374"/>
<sequence length="84" mass="9769">MNNNNNSSNVFIDGDTFYNGKLDVLFMDMIKKIDYQKNGNELYVVVMVWVVVIFLKNAIKHLYKKRQKTATPGNFRNTNTTDNC</sequence>
<protein>
    <submittedName>
        <fullName evidence="2">Maph10</fullName>
    </submittedName>
</protein>
<proteinExistence type="predicted"/>
<keyword evidence="3" id="KW-1185">Reference proteome</keyword>
<evidence type="ECO:0000256" key="1">
    <source>
        <dbReference type="SAM" id="Phobius"/>
    </source>
</evidence>
<keyword evidence="1" id="KW-0812">Transmembrane</keyword>
<dbReference type="Proteomes" id="UP000829694">
    <property type="component" value="Segment"/>
</dbReference>
<dbReference type="GeneID" id="80539374"/>
<organism evidence="2 3">
    <name type="scientific">Matsumuraeses phaseoli granulovirus</name>
    <dbReference type="NCBI Taxonomy" id="2760664"/>
    <lineage>
        <taxon>Viruses</taxon>
        <taxon>Viruses incertae sedis</taxon>
        <taxon>Naldaviricetes</taxon>
        <taxon>Lefavirales</taxon>
        <taxon>Baculoviridae</taxon>
        <taxon>Betabaculovirus</taxon>
        <taxon>Betabaculovirus maphaseoli</taxon>
    </lineage>
</organism>
<dbReference type="EMBL" id="MT844067">
    <property type="protein sequence ID" value="QOD39973.1"/>
    <property type="molecule type" value="Genomic_DNA"/>
</dbReference>
<reference evidence="2" key="1">
    <citation type="journal article" date="2020" name="Viruses">
        <title>Genome Analysis of a Novel Clade b Betabaculovirus Isolated from the Legume Pest Matsumuraeses phaseoli (Lepidoptera: Tortricidae).</title>
        <authorList>
            <person name="Shu R."/>
            <person name="Meng Q."/>
            <person name="Miao L."/>
            <person name="Liang H."/>
            <person name="Chen J."/>
            <person name="Xu Y."/>
            <person name="Cheng L."/>
            <person name="Jin W."/>
            <person name="Qin Q."/>
            <person name="Zhang H."/>
        </authorList>
    </citation>
    <scope>NUCLEOTIDE SEQUENCE</scope>
    <source>
        <strain evidence="2">IOZ01</strain>
    </source>
</reference>
<name>A0AAE7MLD0_9BBAC</name>
<keyword evidence="1" id="KW-0472">Membrane</keyword>
<feature type="transmembrane region" description="Helical" evidence="1">
    <location>
        <begin position="42"/>
        <end position="59"/>
    </location>
</feature>
<keyword evidence="1" id="KW-1133">Transmembrane helix</keyword>
<accession>A0AAE7MLD0</accession>